<feature type="region of interest" description="Disordered" evidence="2">
    <location>
        <begin position="301"/>
        <end position="322"/>
    </location>
</feature>
<evidence type="ECO:0000313" key="3">
    <source>
        <dbReference type="EMBL" id="RMX39878.1"/>
    </source>
</evidence>
<feature type="compositionally biased region" description="Basic residues" evidence="2">
    <location>
        <begin position="310"/>
        <end position="320"/>
    </location>
</feature>
<feature type="region of interest" description="Disordered" evidence="2">
    <location>
        <begin position="77"/>
        <end position="109"/>
    </location>
</feature>
<feature type="coiled-coil region" evidence="1">
    <location>
        <begin position="23"/>
        <end position="61"/>
    </location>
</feature>
<sequence length="348" mass="39729">MAKNMTSREKLTYEGYTLPKPTIKELLARNARKDSELKTLHKRLDKEKEELESDFSKTRSQFLSRVHNLLLEGQTHDLGFNHESNSDEEQQSTFESGAKNDNGINDLTPSWEANLKSLSSSQLDEDINRAGCNRNSRHIQPWAQKVKHYNHSLATKAESGSSKLSRSRRKVSWGGRANVMPEDWDARSVLSKSNSEGNLPSAQVTCPISDTLRSRIRRHSVVGRSRFDTFNPRSNSLMKEDLKNQKSSNTPRQVKQRRHTVCARGIFEPKLTSTEEEKCKAKKPLSELLPPITLPPIYLQESKGKETGKKKSFVKTHVRPKAADSTQLTEDLDYCRYLRLNRKDGDYS</sequence>
<gene>
    <name evidence="3" type="ORF">pdam_00018501</name>
</gene>
<evidence type="ECO:0000256" key="2">
    <source>
        <dbReference type="SAM" id="MobiDB-lite"/>
    </source>
</evidence>
<feature type="region of interest" description="Disordered" evidence="2">
    <location>
        <begin position="154"/>
        <end position="173"/>
    </location>
</feature>
<accession>A0A3M6TEW6</accession>
<reference evidence="3 4" key="1">
    <citation type="journal article" date="2018" name="Sci. Rep.">
        <title>Comparative analysis of the Pocillopora damicornis genome highlights role of immune system in coral evolution.</title>
        <authorList>
            <person name="Cunning R."/>
            <person name="Bay R.A."/>
            <person name="Gillette P."/>
            <person name="Baker A.C."/>
            <person name="Traylor-Knowles N."/>
        </authorList>
    </citation>
    <scope>NUCLEOTIDE SEQUENCE [LARGE SCALE GENOMIC DNA]</scope>
    <source>
        <strain evidence="3">RSMAS</strain>
        <tissue evidence="3">Whole animal</tissue>
    </source>
</reference>
<name>A0A3M6TEW6_POCDA</name>
<evidence type="ECO:0000313" key="4">
    <source>
        <dbReference type="Proteomes" id="UP000275408"/>
    </source>
</evidence>
<dbReference type="EMBL" id="RCHS01003767">
    <property type="protein sequence ID" value="RMX39878.1"/>
    <property type="molecule type" value="Genomic_DNA"/>
</dbReference>
<evidence type="ECO:0000256" key="1">
    <source>
        <dbReference type="SAM" id="Coils"/>
    </source>
</evidence>
<dbReference type="Proteomes" id="UP000275408">
    <property type="component" value="Unassembled WGS sequence"/>
</dbReference>
<keyword evidence="1" id="KW-0175">Coiled coil</keyword>
<proteinExistence type="predicted"/>
<dbReference type="AlphaFoldDB" id="A0A3M6TEW6"/>
<comment type="caution">
    <text evidence="3">The sequence shown here is derived from an EMBL/GenBank/DDBJ whole genome shotgun (WGS) entry which is preliminary data.</text>
</comment>
<keyword evidence="4" id="KW-1185">Reference proteome</keyword>
<protein>
    <submittedName>
        <fullName evidence="3">Uncharacterized protein</fullName>
    </submittedName>
</protein>
<dbReference type="OrthoDB" id="5962181at2759"/>
<organism evidence="3 4">
    <name type="scientific">Pocillopora damicornis</name>
    <name type="common">Cauliflower coral</name>
    <name type="synonym">Millepora damicornis</name>
    <dbReference type="NCBI Taxonomy" id="46731"/>
    <lineage>
        <taxon>Eukaryota</taxon>
        <taxon>Metazoa</taxon>
        <taxon>Cnidaria</taxon>
        <taxon>Anthozoa</taxon>
        <taxon>Hexacorallia</taxon>
        <taxon>Scleractinia</taxon>
        <taxon>Astrocoeniina</taxon>
        <taxon>Pocilloporidae</taxon>
        <taxon>Pocillopora</taxon>
    </lineage>
</organism>